<dbReference type="SUPFAM" id="SSF56112">
    <property type="entry name" value="Protein kinase-like (PK-like)"/>
    <property type="match status" value="1"/>
</dbReference>
<dbReference type="InterPro" id="IPR015897">
    <property type="entry name" value="CHK_kinase-like"/>
</dbReference>
<organism evidence="2">
    <name type="scientific">Musca domestica</name>
    <name type="common">House fly</name>
    <dbReference type="NCBI Taxonomy" id="7370"/>
    <lineage>
        <taxon>Eukaryota</taxon>
        <taxon>Metazoa</taxon>
        <taxon>Ecdysozoa</taxon>
        <taxon>Arthropoda</taxon>
        <taxon>Hexapoda</taxon>
        <taxon>Insecta</taxon>
        <taxon>Pterygota</taxon>
        <taxon>Neoptera</taxon>
        <taxon>Endopterygota</taxon>
        <taxon>Diptera</taxon>
        <taxon>Brachycera</taxon>
        <taxon>Muscomorpha</taxon>
        <taxon>Muscoidea</taxon>
        <taxon>Muscidae</taxon>
        <taxon>Musca</taxon>
    </lineage>
</organism>
<sequence>MTATPVPEWLTADLFVSVLEKNVENFDKINKFTADTPFTAGENFLSILWAIQIEAALKDGSTKICKYMLKIPPTSAQAQAMIGMMNSFKRERICYYELFPVFDEMYRKAGKVTKIAPNAYSFDKDLGFDVILMEDVRQEGFKNMNRLEGLDMDHAKSALEVLAEFHAASATYIVNNNGLPSLMMAPMLKDGMVEMLAKSQEPQEQVLVECLPIYKAEYLREKLISYRPKYLKEILNSENRSMDDFNVLSHGDCWSNNIMFQHDDKSNVLNTLLVDFQVGRFTSPALDLQYFLLSSTSLDIKLKYYDYFIQYYHQKLIENLKLLGYSKKMPSLRDLHMWMYDYSFMGYTVLLKSLPVILLDPKATKDINMDNMMGDKNDGGAMQKAMYTGVGYCKQMQQLLPWLANKGYFD</sequence>
<dbReference type="EnsemblMetazoa" id="MDOA007809-RB">
    <property type="protein sequence ID" value="MDOA007809-PB"/>
    <property type="gene ID" value="MDOA007809"/>
</dbReference>
<dbReference type="InterPro" id="IPR011009">
    <property type="entry name" value="Kinase-like_dom_sf"/>
</dbReference>
<reference evidence="2" key="1">
    <citation type="submission" date="2020-05" db="UniProtKB">
        <authorList>
            <consortium name="EnsemblMetazoa"/>
        </authorList>
    </citation>
    <scope>IDENTIFICATION</scope>
    <source>
        <strain evidence="2">Aabys</strain>
    </source>
</reference>
<protein>
    <submittedName>
        <fullName evidence="2">CHK domain-containing protein</fullName>
    </submittedName>
</protein>
<accession>A0A1I8MRV5</accession>
<dbReference type="STRING" id="7370.A0A1I8MRV5"/>
<dbReference type="Gene3D" id="3.90.1200.10">
    <property type="match status" value="1"/>
</dbReference>
<evidence type="ECO:0000259" key="1">
    <source>
        <dbReference type="SMART" id="SM00587"/>
    </source>
</evidence>
<dbReference type="PANTHER" id="PTHR11012:SF6">
    <property type="entry name" value="CHK DOMAIN OV1-RELATED"/>
    <property type="match status" value="1"/>
</dbReference>
<dbReference type="PANTHER" id="PTHR11012">
    <property type="entry name" value="PROTEIN KINASE-LIKE DOMAIN-CONTAINING"/>
    <property type="match status" value="1"/>
</dbReference>
<dbReference type="SMART" id="SM00587">
    <property type="entry name" value="CHK"/>
    <property type="match status" value="1"/>
</dbReference>
<dbReference type="InterPro" id="IPR004119">
    <property type="entry name" value="EcKL"/>
</dbReference>
<dbReference type="eggNOG" id="ENOG502RZD1">
    <property type="taxonomic scope" value="Eukaryota"/>
</dbReference>
<proteinExistence type="predicted"/>
<dbReference type="VEuPathDB" id="VectorBase:MDOA007809"/>
<feature type="domain" description="CHK kinase-like" evidence="1">
    <location>
        <begin position="131"/>
        <end position="322"/>
    </location>
</feature>
<dbReference type="AlphaFoldDB" id="A0A1I8MRV5"/>
<dbReference type="Pfam" id="PF02958">
    <property type="entry name" value="EcKL"/>
    <property type="match status" value="1"/>
</dbReference>
<evidence type="ECO:0000313" key="2">
    <source>
        <dbReference type="EnsemblMetazoa" id="MDOA007809-PB"/>
    </source>
</evidence>
<dbReference type="VEuPathDB" id="VectorBase:MDOMA2_009379"/>
<name>A0A1I8MRV5_MUSDO</name>